<gene>
    <name evidence="1" type="ORF">GCM10009606_01610</name>
</gene>
<keyword evidence="2" id="KW-1185">Reference proteome</keyword>
<protein>
    <submittedName>
        <fullName evidence="1">Dipeptidase</fullName>
    </submittedName>
</protein>
<dbReference type="PANTHER" id="PTHR10443:SF12">
    <property type="entry name" value="DIPEPTIDASE"/>
    <property type="match status" value="1"/>
</dbReference>
<name>A0ABN1U6Y0_9ACTN</name>
<dbReference type="Pfam" id="PF01244">
    <property type="entry name" value="Peptidase_M19"/>
    <property type="match status" value="1"/>
</dbReference>
<evidence type="ECO:0000313" key="2">
    <source>
        <dbReference type="Proteomes" id="UP001499979"/>
    </source>
</evidence>
<dbReference type="EMBL" id="BAAAJE010000001">
    <property type="protein sequence ID" value="GAA1125587.1"/>
    <property type="molecule type" value="Genomic_DNA"/>
</dbReference>
<sequence length="337" mass="36212">MAVPMLPVADCHNDLLLGVLHQRERGLADPFGDFWLPQLRAGGVALQVLPVFTEEQHVGEGALRRSLQVLEEARRLADVHAADVAICERGDQIRPTIESGRIALVLALEGCEPVGHSLELLDTFHRLGVRIASMTWNRRTMMADGVGEQDAGGRLTTLGLEAVAEMERLGMLVDVSHLSETGFWHLASVATRPFVASHSSCRALQPHPRNLTDEQIRAVADSGGFVAVNGFGPFLSDAATVDSFLDHVQHAVALVGPERVALGLDFMRDLVDAVDPVLSGALVHPDTPPWVAGLERPADLAALAARLEETLGPRAGRQVAADTVIDTLTRQLAPAPR</sequence>
<accession>A0ABN1U6Y0</accession>
<proteinExistence type="predicted"/>
<reference evidence="1 2" key="1">
    <citation type="journal article" date="2019" name="Int. J. Syst. Evol. Microbiol.">
        <title>The Global Catalogue of Microorganisms (GCM) 10K type strain sequencing project: providing services to taxonomists for standard genome sequencing and annotation.</title>
        <authorList>
            <consortium name="The Broad Institute Genomics Platform"/>
            <consortium name="The Broad Institute Genome Sequencing Center for Infectious Disease"/>
            <person name="Wu L."/>
            <person name="Ma J."/>
        </authorList>
    </citation>
    <scope>NUCLEOTIDE SEQUENCE [LARGE SCALE GENOMIC DNA]</scope>
    <source>
        <strain evidence="1 2">JCM 11813</strain>
    </source>
</reference>
<comment type="caution">
    <text evidence="1">The sequence shown here is derived from an EMBL/GenBank/DDBJ whole genome shotgun (WGS) entry which is preliminary data.</text>
</comment>
<dbReference type="RefSeq" id="WP_343904778.1">
    <property type="nucleotide sequence ID" value="NZ_BAAAJE010000001.1"/>
</dbReference>
<dbReference type="Gene3D" id="3.20.20.140">
    <property type="entry name" value="Metal-dependent hydrolases"/>
    <property type="match status" value="1"/>
</dbReference>
<dbReference type="PANTHER" id="PTHR10443">
    <property type="entry name" value="MICROSOMAL DIPEPTIDASE"/>
    <property type="match status" value="1"/>
</dbReference>
<dbReference type="SUPFAM" id="SSF51556">
    <property type="entry name" value="Metallo-dependent hydrolases"/>
    <property type="match status" value="1"/>
</dbReference>
<evidence type="ECO:0000313" key="1">
    <source>
        <dbReference type="EMBL" id="GAA1125587.1"/>
    </source>
</evidence>
<dbReference type="InterPro" id="IPR032466">
    <property type="entry name" value="Metal_Hydrolase"/>
</dbReference>
<dbReference type="InterPro" id="IPR008257">
    <property type="entry name" value="Pept_M19"/>
</dbReference>
<dbReference type="Proteomes" id="UP001499979">
    <property type="component" value="Unassembled WGS sequence"/>
</dbReference>
<dbReference type="PROSITE" id="PS51365">
    <property type="entry name" value="RENAL_DIPEPTIDASE_2"/>
    <property type="match status" value="1"/>
</dbReference>
<organism evidence="1 2">
    <name type="scientific">Nocardioides aquiterrae</name>
    <dbReference type="NCBI Taxonomy" id="203799"/>
    <lineage>
        <taxon>Bacteria</taxon>
        <taxon>Bacillati</taxon>
        <taxon>Actinomycetota</taxon>
        <taxon>Actinomycetes</taxon>
        <taxon>Propionibacteriales</taxon>
        <taxon>Nocardioidaceae</taxon>
        <taxon>Nocardioides</taxon>
    </lineage>
</organism>